<evidence type="ECO:0000313" key="1">
    <source>
        <dbReference type="EMBL" id="AIJ26244.1"/>
    </source>
</evidence>
<dbReference type="Proteomes" id="UP000062973">
    <property type="component" value="Chromosome"/>
</dbReference>
<organism evidence="1 2">
    <name type="scientific">Amycolatopsis methanolica 239</name>
    <dbReference type="NCBI Taxonomy" id="1068978"/>
    <lineage>
        <taxon>Bacteria</taxon>
        <taxon>Bacillati</taxon>
        <taxon>Actinomycetota</taxon>
        <taxon>Actinomycetes</taxon>
        <taxon>Pseudonocardiales</taxon>
        <taxon>Pseudonocardiaceae</taxon>
        <taxon>Amycolatopsis</taxon>
        <taxon>Amycolatopsis methanolica group</taxon>
    </lineage>
</organism>
<dbReference type="PATRIC" id="fig|1068978.7.peg.6611"/>
<dbReference type="RefSeq" id="WP_017985077.1">
    <property type="nucleotide sequence ID" value="NZ_AQUL01000001.1"/>
</dbReference>
<name>A0A076MYI8_AMYME</name>
<accession>A0A076MYI8</accession>
<dbReference type="EMBL" id="CP009110">
    <property type="protein sequence ID" value="AIJ26244.1"/>
    <property type="molecule type" value="Genomic_DNA"/>
</dbReference>
<dbReference type="HOGENOM" id="CLU_2079809_0_0_11"/>
<dbReference type="OrthoDB" id="3624897at2"/>
<gene>
    <name evidence="1" type="ORF">AMETH_6152</name>
</gene>
<protein>
    <submittedName>
        <fullName evidence="1">Uncharacterized protein</fullName>
    </submittedName>
</protein>
<evidence type="ECO:0000313" key="2">
    <source>
        <dbReference type="Proteomes" id="UP000062973"/>
    </source>
</evidence>
<dbReference type="KEGG" id="amq:AMETH_6152"/>
<dbReference type="STRING" id="1068978.AMETH_6152"/>
<proteinExistence type="predicted"/>
<reference evidence="1 2" key="1">
    <citation type="submission" date="2014-07" db="EMBL/GenBank/DDBJ databases">
        <title>Whole Genome Sequence of the Amycolatopsis methanolica 239.</title>
        <authorList>
            <person name="Tang B."/>
        </authorList>
    </citation>
    <scope>NUCLEOTIDE SEQUENCE [LARGE SCALE GENOMIC DNA]</scope>
    <source>
        <strain evidence="1 2">239</strain>
    </source>
</reference>
<dbReference type="AlphaFoldDB" id="A0A076MYI8"/>
<sequence>MNRQDEEDRLERKRIAELADQWRSLAGALPFWTQERDGDEIVLRNQFGDELLVTLHGRWAQHFAQYLGALQKTAGCALAELLWTIGGHGDSVQIRRQARELLRAMLLEEPRPPGRQR</sequence>
<keyword evidence="2" id="KW-1185">Reference proteome</keyword>